<gene>
    <name evidence="2" type="ORF">PRZ01_11450</name>
</gene>
<comment type="caution">
    <text evidence="2">The sequence shown here is derived from an EMBL/GenBank/DDBJ whole genome shotgun (WGS) entry which is preliminary data.</text>
</comment>
<evidence type="ECO:0000313" key="3">
    <source>
        <dbReference type="Proteomes" id="UP001219862"/>
    </source>
</evidence>
<reference evidence="2 3" key="1">
    <citation type="submission" date="2022-10" db="EMBL/GenBank/DDBJ databases">
        <title>paucibacter sp. hw8 Genome sequencing.</title>
        <authorList>
            <person name="Park S."/>
        </authorList>
    </citation>
    <scope>NUCLEOTIDE SEQUENCE [LARGE SCALE GENOMIC DNA]</scope>
    <source>
        <strain evidence="3">hw8</strain>
    </source>
</reference>
<proteinExistence type="predicted"/>
<feature type="signal peptide" evidence="1">
    <location>
        <begin position="1"/>
        <end position="35"/>
    </location>
</feature>
<sequence>MPEFCPRRRGDFVPRYPLRALLGLIGAGLALQVMAAPDAANADVDASTTASQPIAATEPAVAATPVNSDLDAPLFYQLLVGEMELRSGQPGVAYQVLLDAARRTGDEALFSRVVNIALQARAGDQALQATKAWRDTLPQSVAAQQMNLQLVALLNRPAEAADPLRAWLALTPPDQRSSILLSLPRLFQRSPEPKKILAALNPVLDTAAKSAQTRLAARATQARLALAADEPAEALSRTQEIAAEFPQADEPMQLALELMGKLPAAEALVQARLAATPQNHALRLAYGQALVRAQRTVDATREFRTVTLAAPQISTAWFGLGALELDGHHPQAAENALTEYLDLLDKAPSPATEAQEQGQREARQQAWLMLAQAAEMRGDLQAAESWLKKIDSPERLTEARFRRASLLARQGKMAEARVLIQTLPEDTPELLRSKLLAESQLLRDQRDWQAAYTVLAQANERLPADADLLYEQAMMSEKLGRYDEMESLLRQVIAAKPDHFNAYNALGYSLAERKIRLEEARSLIAKALSFVPDEPFILDSMGWVEFRLGNKAEALRLLRQSYAARPDAEIAAHLGEVLWSNEQQDEARKVWQEGLQRDAKNESLQETLQRLKVKL</sequence>
<dbReference type="Pfam" id="PF13432">
    <property type="entry name" value="TPR_16"/>
    <property type="match status" value="2"/>
</dbReference>
<evidence type="ECO:0000313" key="2">
    <source>
        <dbReference type="EMBL" id="MDC8785809.1"/>
    </source>
</evidence>
<dbReference type="EMBL" id="JAQQXS010000009">
    <property type="protein sequence ID" value="MDC8785809.1"/>
    <property type="molecule type" value="Genomic_DNA"/>
</dbReference>
<feature type="chain" id="PRO_5046587747" evidence="1">
    <location>
        <begin position="36"/>
        <end position="615"/>
    </location>
</feature>
<organism evidence="2 3">
    <name type="scientific">Roseateles koreensis</name>
    <dbReference type="NCBI Taxonomy" id="2987526"/>
    <lineage>
        <taxon>Bacteria</taxon>
        <taxon>Pseudomonadati</taxon>
        <taxon>Pseudomonadota</taxon>
        <taxon>Betaproteobacteria</taxon>
        <taxon>Burkholderiales</taxon>
        <taxon>Sphaerotilaceae</taxon>
        <taxon>Roseateles</taxon>
    </lineage>
</organism>
<evidence type="ECO:0000256" key="1">
    <source>
        <dbReference type="SAM" id="SignalP"/>
    </source>
</evidence>
<name>A0ABT5KSD2_9BURK</name>
<dbReference type="InterPro" id="IPR011990">
    <property type="entry name" value="TPR-like_helical_dom_sf"/>
</dbReference>
<keyword evidence="3" id="KW-1185">Reference proteome</keyword>
<dbReference type="PANTHER" id="PTHR44809">
    <property type="match status" value="1"/>
</dbReference>
<dbReference type="InterPro" id="IPR052943">
    <property type="entry name" value="TMTC_O-mannosyl-trnsfr"/>
</dbReference>
<accession>A0ABT5KSD2</accession>
<dbReference type="SUPFAM" id="SSF48452">
    <property type="entry name" value="TPR-like"/>
    <property type="match status" value="2"/>
</dbReference>
<dbReference type="Proteomes" id="UP001219862">
    <property type="component" value="Unassembled WGS sequence"/>
</dbReference>
<keyword evidence="1" id="KW-0732">Signal</keyword>
<dbReference type="Gene3D" id="1.25.40.10">
    <property type="entry name" value="Tetratricopeptide repeat domain"/>
    <property type="match status" value="2"/>
</dbReference>
<dbReference type="SMART" id="SM00028">
    <property type="entry name" value="TPR"/>
    <property type="match status" value="3"/>
</dbReference>
<dbReference type="InterPro" id="IPR019734">
    <property type="entry name" value="TPR_rpt"/>
</dbReference>
<dbReference type="RefSeq" id="WP_273596924.1">
    <property type="nucleotide sequence ID" value="NZ_JAQQXS010000009.1"/>
</dbReference>
<dbReference type="PANTHER" id="PTHR44809:SF1">
    <property type="entry name" value="PROTEIN O-MANNOSYL-TRANSFERASE TMTC1"/>
    <property type="match status" value="1"/>
</dbReference>
<protein>
    <submittedName>
        <fullName evidence="2">Tetratricopeptide repeat protein</fullName>
    </submittedName>
</protein>